<accession>A0A8J4YLN5</accession>
<organism evidence="2 3">
    <name type="scientific">Chionoecetes opilio</name>
    <name type="common">Atlantic snow crab</name>
    <name type="synonym">Cancer opilio</name>
    <dbReference type="NCBI Taxonomy" id="41210"/>
    <lineage>
        <taxon>Eukaryota</taxon>
        <taxon>Metazoa</taxon>
        <taxon>Ecdysozoa</taxon>
        <taxon>Arthropoda</taxon>
        <taxon>Crustacea</taxon>
        <taxon>Multicrustacea</taxon>
        <taxon>Malacostraca</taxon>
        <taxon>Eumalacostraca</taxon>
        <taxon>Eucarida</taxon>
        <taxon>Decapoda</taxon>
        <taxon>Pleocyemata</taxon>
        <taxon>Brachyura</taxon>
        <taxon>Eubrachyura</taxon>
        <taxon>Majoidea</taxon>
        <taxon>Majidae</taxon>
        <taxon>Chionoecetes</taxon>
    </lineage>
</organism>
<gene>
    <name evidence="2" type="ORF">GWK47_030306</name>
</gene>
<evidence type="ECO:0000256" key="1">
    <source>
        <dbReference type="SAM" id="MobiDB-lite"/>
    </source>
</evidence>
<reference evidence="2" key="1">
    <citation type="submission" date="2020-07" db="EMBL/GenBank/DDBJ databases">
        <title>The High-quality genome of the commercially important snow crab, Chionoecetes opilio.</title>
        <authorList>
            <person name="Jeong J.-H."/>
            <person name="Ryu S."/>
        </authorList>
    </citation>
    <scope>NUCLEOTIDE SEQUENCE</scope>
    <source>
        <strain evidence="2">MADBK_172401_WGS</strain>
        <tissue evidence="2">Digestive gland</tissue>
    </source>
</reference>
<dbReference type="AlphaFoldDB" id="A0A8J4YLN5"/>
<feature type="compositionally biased region" description="Basic and acidic residues" evidence="1">
    <location>
        <begin position="79"/>
        <end position="90"/>
    </location>
</feature>
<proteinExistence type="predicted"/>
<sequence length="119" mass="13328">MGRVWGKVGYHLPPQRCVGWVWSYGGEKQGGMERKPGGEDEGMADDTLPTERRFSSPASASLSHRSHRSSQNTHMSGMDGHHRASTRWDAEDLPTAFRRFRNYCEPRLNGPLAEQNDGG</sequence>
<dbReference type="EMBL" id="JACEEZ010001165">
    <property type="protein sequence ID" value="KAG0729448.1"/>
    <property type="molecule type" value="Genomic_DNA"/>
</dbReference>
<evidence type="ECO:0000313" key="2">
    <source>
        <dbReference type="EMBL" id="KAG0729448.1"/>
    </source>
</evidence>
<name>A0A8J4YLN5_CHIOP</name>
<evidence type="ECO:0000313" key="3">
    <source>
        <dbReference type="Proteomes" id="UP000770661"/>
    </source>
</evidence>
<keyword evidence="3" id="KW-1185">Reference proteome</keyword>
<feature type="region of interest" description="Disordered" evidence="1">
    <location>
        <begin position="28"/>
        <end position="90"/>
    </location>
</feature>
<dbReference type="Proteomes" id="UP000770661">
    <property type="component" value="Unassembled WGS sequence"/>
</dbReference>
<comment type="caution">
    <text evidence="2">The sequence shown here is derived from an EMBL/GenBank/DDBJ whole genome shotgun (WGS) entry which is preliminary data.</text>
</comment>
<protein>
    <submittedName>
        <fullName evidence="2">Uncharacterized protein</fullName>
    </submittedName>
</protein>